<proteinExistence type="predicted"/>
<accession>Q2G3Y2</accession>
<evidence type="ECO:0000313" key="1">
    <source>
        <dbReference type="EMBL" id="ABD27441.1"/>
    </source>
</evidence>
<sequence>MPPGEWLATSNALSRRAFHRKGAVSKAMQSSIMSVSRLDKARCLPISVRMPSMKSVWMQISLMLPLPLWSMPVPNEVHGEPSDNRRPAGDEECEVDPFAEALWPAYR</sequence>
<gene>
    <name evidence="1" type="ordered locus">Saro_3006</name>
</gene>
<reference evidence="2" key="1">
    <citation type="submission" date="2006-01" db="EMBL/GenBank/DDBJ databases">
        <title>Complete sequence of Novosphingobium aromaticivorans DSM 12444.</title>
        <authorList>
            <consortium name="US DOE Joint Genome Institute"/>
            <person name="Copeland A."/>
            <person name="Lucas S."/>
            <person name="Lapidus A."/>
            <person name="Barry K."/>
            <person name="Detter J.C."/>
            <person name="Glavina T."/>
            <person name="Hammon N."/>
            <person name="Israni S."/>
            <person name="Pitluck S."/>
            <person name="Chain P."/>
            <person name="Malfatti S."/>
            <person name="Shin M."/>
            <person name="Vergez L."/>
            <person name="Schmutz J."/>
            <person name="Larimer F."/>
            <person name="Land M."/>
            <person name="Kyrpides N."/>
            <person name="Ivanova N."/>
            <person name="Fredrickson J."/>
            <person name="Balkwill D."/>
            <person name="Romine M.F."/>
            <person name="Richardson P."/>
        </authorList>
    </citation>
    <scope>NUCLEOTIDE SEQUENCE [LARGE SCALE GENOMIC DNA]</scope>
    <source>
        <strain evidence="2">ATCC 700278 / DSM 12444 / CCUG 56034 / CIP 105152 / NBRC 16084 / F199</strain>
    </source>
</reference>
<dbReference type="HOGENOM" id="CLU_2207311_0_0_5"/>
<dbReference type="KEGG" id="nar:Saro_3006"/>
<name>Q2G3Y2_NOVAD</name>
<keyword evidence="2" id="KW-1185">Reference proteome</keyword>
<dbReference type="AlphaFoldDB" id="Q2G3Y2"/>
<dbReference type="EMBL" id="CP000248">
    <property type="protein sequence ID" value="ABD27441.1"/>
    <property type="molecule type" value="Genomic_DNA"/>
</dbReference>
<protein>
    <submittedName>
        <fullName evidence="1">Uncharacterized protein</fullName>
    </submittedName>
</protein>
<evidence type="ECO:0000313" key="2">
    <source>
        <dbReference type="Proteomes" id="UP000009134"/>
    </source>
</evidence>
<dbReference type="Proteomes" id="UP000009134">
    <property type="component" value="Chromosome"/>
</dbReference>
<organism evidence="1 2">
    <name type="scientific">Novosphingobium aromaticivorans (strain ATCC 700278 / DSM 12444 / CCUG 56034 / CIP 105152 / NBRC 16084 / F199)</name>
    <dbReference type="NCBI Taxonomy" id="279238"/>
    <lineage>
        <taxon>Bacteria</taxon>
        <taxon>Pseudomonadati</taxon>
        <taxon>Pseudomonadota</taxon>
        <taxon>Alphaproteobacteria</taxon>
        <taxon>Sphingomonadales</taxon>
        <taxon>Sphingomonadaceae</taxon>
        <taxon>Novosphingobium</taxon>
    </lineage>
</organism>